<dbReference type="PANTHER" id="PTHR46124">
    <property type="entry name" value="D-AMINOACYL-TRNA DEACYLASE"/>
    <property type="match status" value="1"/>
</dbReference>
<dbReference type="CDD" id="cd01310">
    <property type="entry name" value="TatD_DNAse"/>
    <property type="match status" value="1"/>
</dbReference>
<dbReference type="NCBIfam" id="TIGR00010">
    <property type="entry name" value="YchF/TatD family DNA exonuclease"/>
    <property type="match status" value="1"/>
</dbReference>
<dbReference type="InterPro" id="IPR001130">
    <property type="entry name" value="TatD-like"/>
</dbReference>
<name>A0A383CZS8_9ZZZZ</name>
<dbReference type="InterPro" id="IPR018228">
    <property type="entry name" value="DNase_TatD-rel_CS"/>
</dbReference>
<dbReference type="SUPFAM" id="SSF51556">
    <property type="entry name" value="Metallo-dependent hydrolases"/>
    <property type="match status" value="1"/>
</dbReference>
<reference evidence="3" key="1">
    <citation type="submission" date="2018-05" db="EMBL/GenBank/DDBJ databases">
        <authorList>
            <person name="Lanie J.A."/>
            <person name="Ng W.-L."/>
            <person name="Kazmierczak K.M."/>
            <person name="Andrzejewski T.M."/>
            <person name="Davidsen T.M."/>
            <person name="Wayne K.J."/>
            <person name="Tettelin H."/>
            <person name="Glass J.I."/>
            <person name="Rusch D."/>
            <person name="Podicherti R."/>
            <person name="Tsui H.-C.T."/>
            <person name="Winkler M.E."/>
        </authorList>
    </citation>
    <scope>NUCLEOTIDE SEQUENCE</scope>
</reference>
<keyword evidence="1" id="KW-0479">Metal-binding</keyword>
<protein>
    <recommendedName>
        <fullName evidence="4">Hydrolase TatD</fullName>
    </recommendedName>
</protein>
<accession>A0A383CZS8</accession>
<dbReference type="PANTHER" id="PTHR46124:SF2">
    <property type="entry name" value="D-AMINOACYL-TRNA DEACYLASE"/>
    <property type="match status" value="1"/>
</dbReference>
<feature type="non-terminal residue" evidence="3">
    <location>
        <position position="1"/>
    </location>
</feature>
<evidence type="ECO:0008006" key="4">
    <source>
        <dbReference type="Google" id="ProtNLM"/>
    </source>
</evidence>
<keyword evidence="2" id="KW-0378">Hydrolase</keyword>
<dbReference type="PROSITE" id="PS01090">
    <property type="entry name" value="TATD_2"/>
    <property type="match status" value="1"/>
</dbReference>
<sequence>PKVIGIGETGLDFYYNYSEKKEQIKNLEKHIDIAQENSLPIIIHMREAEEEMMRVISKRFKEKEFSGVIHCFTGSQKFADLVQSLNLYISISGIITFPKSEDLRNVVKNYPLNKILVETDAPFLTPVPLRGKINEPAYIKHTVEYISKMLNLTNSELSDITTKNFFNLFKKTEKLNES</sequence>
<evidence type="ECO:0000313" key="3">
    <source>
        <dbReference type="EMBL" id="SVE37138.1"/>
    </source>
</evidence>
<organism evidence="3">
    <name type="scientific">marine metagenome</name>
    <dbReference type="NCBI Taxonomy" id="408172"/>
    <lineage>
        <taxon>unclassified sequences</taxon>
        <taxon>metagenomes</taxon>
        <taxon>ecological metagenomes</taxon>
    </lineage>
</organism>
<dbReference type="Gene3D" id="3.20.20.140">
    <property type="entry name" value="Metal-dependent hydrolases"/>
    <property type="match status" value="1"/>
</dbReference>
<dbReference type="AlphaFoldDB" id="A0A383CZS8"/>
<dbReference type="EMBL" id="UINC01212696">
    <property type="protein sequence ID" value="SVE37138.1"/>
    <property type="molecule type" value="Genomic_DNA"/>
</dbReference>
<dbReference type="GO" id="GO:0004536">
    <property type="term" value="F:DNA nuclease activity"/>
    <property type="evidence" value="ECO:0007669"/>
    <property type="project" value="InterPro"/>
</dbReference>
<gene>
    <name evidence="3" type="ORF">METZ01_LOCUS489992</name>
</gene>
<proteinExistence type="predicted"/>
<evidence type="ECO:0000256" key="2">
    <source>
        <dbReference type="ARBA" id="ARBA00022801"/>
    </source>
</evidence>
<dbReference type="Pfam" id="PF01026">
    <property type="entry name" value="TatD_DNase"/>
    <property type="match status" value="1"/>
</dbReference>
<evidence type="ECO:0000256" key="1">
    <source>
        <dbReference type="ARBA" id="ARBA00022723"/>
    </source>
</evidence>
<dbReference type="InterPro" id="IPR032466">
    <property type="entry name" value="Metal_Hydrolase"/>
</dbReference>
<dbReference type="GO" id="GO:0016788">
    <property type="term" value="F:hydrolase activity, acting on ester bonds"/>
    <property type="evidence" value="ECO:0007669"/>
    <property type="project" value="InterPro"/>
</dbReference>
<dbReference type="InterPro" id="IPR015991">
    <property type="entry name" value="TatD/YcfH-like"/>
</dbReference>
<dbReference type="GO" id="GO:0046872">
    <property type="term" value="F:metal ion binding"/>
    <property type="evidence" value="ECO:0007669"/>
    <property type="project" value="UniProtKB-KW"/>
</dbReference>